<sequence length="356" mass="41232">MNCQNSKCSKNIPYNSILNGNQITCDSCSSTFYCSSKCRDFDWEAYHYLVCNGQFELVPKLSLSQLNDEMNLIGSGSFGQVYLKQQNGYKFAIKKINKYIGNRELKIHKLLKHKNIIQLLQFLEKDDDLYLILEYAKHGHLTTDLQIDPKQVVIQLCNALKYLHSQGIIHRDIKPSNVLLDHKNNVKLCDFGLATHIDIISNFSGTYEFMAPEILRNFPQSYSVDIWSLGCLLYWMLEKKPIISGTEQRQEMVEQILLFTEPRFTIVDQFAKDLIQKMLNPNPKERLTLNQILLHPFITRVDLNQMKVEESSNSYSDETQASCNPQQIVPQQQSDNKNRTVFQRIASLFTCIARDK</sequence>
<reference evidence="13 14" key="1">
    <citation type="journal article" date="2006" name="Nature">
        <title>Global trends of whole-genome duplications revealed by the ciliate Paramecium tetraurelia.</title>
        <authorList>
            <consortium name="Genoscope"/>
            <person name="Aury J.-M."/>
            <person name="Jaillon O."/>
            <person name="Duret L."/>
            <person name="Noel B."/>
            <person name="Jubin C."/>
            <person name="Porcel B.M."/>
            <person name="Segurens B."/>
            <person name="Daubin V."/>
            <person name="Anthouard V."/>
            <person name="Aiach N."/>
            <person name="Arnaiz O."/>
            <person name="Billaut A."/>
            <person name="Beisson J."/>
            <person name="Blanc I."/>
            <person name="Bouhouche K."/>
            <person name="Camara F."/>
            <person name="Duharcourt S."/>
            <person name="Guigo R."/>
            <person name="Gogendeau D."/>
            <person name="Katinka M."/>
            <person name="Keller A.-M."/>
            <person name="Kissmehl R."/>
            <person name="Klotz C."/>
            <person name="Koll F."/>
            <person name="Le Moue A."/>
            <person name="Lepere C."/>
            <person name="Malinsky S."/>
            <person name="Nowacki M."/>
            <person name="Nowak J.K."/>
            <person name="Plattner H."/>
            <person name="Poulain J."/>
            <person name="Ruiz F."/>
            <person name="Serrano V."/>
            <person name="Zagulski M."/>
            <person name="Dessen P."/>
            <person name="Betermier M."/>
            <person name="Weissenbach J."/>
            <person name="Scarpelli C."/>
            <person name="Schachter V."/>
            <person name="Sperling L."/>
            <person name="Meyer E."/>
            <person name="Cohen J."/>
            <person name="Wincker P."/>
        </authorList>
    </citation>
    <scope>NUCLEOTIDE SEQUENCE [LARGE SCALE GENOMIC DNA]</scope>
    <source>
        <strain evidence="13 14">Stock d4-2</strain>
    </source>
</reference>
<keyword evidence="7" id="KW-0862">Zinc</keyword>
<evidence type="ECO:0000256" key="2">
    <source>
        <dbReference type="ARBA" id="ARBA00022679"/>
    </source>
</evidence>
<evidence type="ECO:0000313" key="13">
    <source>
        <dbReference type="EMBL" id="CAK77842.1"/>
    </source>
</evidence>
<evidence type="ECO:0000256" key="10">
    <source>
        <dbReference type="SAM" id="MobiDB-lite"/>
    </source>
</evidence>
<keyword evidence="6" id="KW-0418">Kinase</keyword>
<keyword evidence="4" id="KW-0547">Nucleotide-binding</keyword>
<dbReference type="RefSeq" id="XP_001445239.1">
    <property type="nucleotide sequence ID" value="XM_001445202.1"/>
</dbReference>
<dbReference type="Gene3D" id="1.10.510.10">
    <property type="entry name" value="Transferase(Phosphotransferase) domain 1"/>
    <property type="match status" value="1"/>
</dbReference>
<dbReference type="PANTHER" id="PTHR24345:SF0">
    <property type="entry name" value="CELL CYCLE SERINE_THREONINE-PROTEIN KINASE CDC5_MSD2"/>
    <property type="match status" value="1"/>
</dbReference>
<dbReference type="PROSITE" id="PS00108">
    <property type="entry name" value="PROTEIN_KINASE_ST"/>
    <property type="match status" value="1"/>
</dbReference>
<evidence type="ECO:0000256" key="8">
    <source>
        <dbReference type="ARBA" id="ARBA00022840"/>
    </source>
</evidence>
<dbReference type="InterPro" id="IPR000719">
    <property type="entry name" value="Prot_kinase_dom"/>
</dbReference>
<feature type="region of interest" description="Disordered" evidence="10">
    <location>
        <begin position="314"/>
        <end position="335"/>
    </location>
</feature>
<evidence type="ECO:0000259" key="11">
    <source>
        <dbReference type="PROSITE" id="PS50011"/>
    </source>
</evidence>
<dbReference type="OrthoDB" id="10252171at2759"/>
<keyword evidence="3" id="KW-0479">Metal-binding</keyword>
<dbReference type="GO" id="GO:0005524">
    <property type="term" value="F:ATP binding"/>
    <property type="evidence" value="ECO:0007669"/>
    <property type="project" value="UniProtKB-KW"/>
</dbReference>
<feature type="domain" description="MYND-type" evidence="12">
    <location>
        <begin position="5"/>
        <end position="51"/>
    </location>
</feature>
<dbReference type="InParanoid" id="A0D475"/>
<dbReference type="SUPFAM" id="SSF56112">
    <property type="entry name" value="Protein kinase-like (PK-like)"/>
    <property type="match status" value="1"/>
</dbReference>
<dbReference type="Pfam" id="PF00069">
    <property type="entry name" value="Pkinase"/>
    <property type="match status" value="1"/>
</dbReference>
<feature type="domain" description="Protein kinase" evidence="11">
    <location>
        <begin position="67"/>
        <end position="298"/>
    </location>
</feature>
<dbReference type="GO" id="GO:0005737">
    <property type="term" value="C:cytoplasm"/>
    <property type="evidence" value="ECO:0000318"/>
    <property type="project" value="GO_Central"/>
</dbReference>
<dbReference type="eggNOG" id="KOG0580">
    <property type="taxonomic scope" value="Eukaryota"/>
</dbReference>
<accession>A0D475</accession>
<keyword evidence="8" id="KW-0067">ATP-binding</keyword>
<keyword evidence="5 9" id="KW-0863">Zinc-finger</keyword>
<evidence type="ECO:0000256" key="6">
    <source>
        <dbReference type="ARBA" id="ARBA00022777"/>
    </source>
</evidence>
<evidence type="ECO:0000256" key="7">
    <source>
        <dbReference type="ARBA" id="ARBA00022833"/>
    </source>
</evidence>
<gene>
    <name evidence="13" type="ORF">GSPATT00013308001</name>
</gene>
<name>A0D475_PARTE</name>
<evidence type="ECO:0000256" key="5">
    <source>
        <dbReference type="ARBA" id="ARBA00022771"/>
    </source>
</evidence>
<dbReference type="STRING" id="5888.A0D475"/>
<dbReference type="InterPro" id="IPR011009">
    <property type="entry name" value="Kinase-like_dom_sf"/>
</dbReference>
<dbReference type="GO" id="GO:0004674">
    <property type="term" value="F:protein serine/threonine kinase activity"/>
    <property type="evidence" value="ECO:0000318"/>
    <property type="project" value="GO_Central"/>
</dbReference>
<dbReference type="OMA" id="CNGQFEL"/>
<dbReference type="AlphaFoldDB" id="A0D475"/>
<keyword evidence="14" id="KW-1185">Reference proteome</keyword>
<evidence type="ECO:0000256" key="3">
    <source>
        <dbReference type="ARBA" id="ARBA00022723"/>
    </source>
</evidence>
<evidence type="ECO:0000259" key="12">
    <source>
        <dbReference type="PROSITE" id="PS50865"/>
    </source>
</evidence>
<dbReference type="KEGG" id="ptm:GSPATT00013308001"/>
<dbReference type="Pfam" id="PF01753">
    <property type="entry name" value="zf-MYND"/>
    <property type="match status" value="1"/>
</dbReference>
<evidence type="ECO:0000256" key="1">
    <source>
        <dbReference type="ARBA" id="ARBA00022527"/>
    </source>
</evidence>
<protein>
    <recommendedName>
        <fullName evidence="15">Protein kinase domain-containing protein</fullName>
    </recommendedName>
</protein>
<organism evidence="13 14">
    <name type="scientific">Paramecium tetraurelia</name>
    <dbReference type="NCBI Taxonomy" id="5888"/>
    <lineage>
        <taxon>Eukaryota</taxon>
        <taxon>Sar</taxon>
        <taxon>Alveolata</taxon>
        <taxon>Ciliophora</taxon>
        <taxon>Intramacronucleata</taxon>
        <taxon>Oligohymenophorea</taxon>
        <taxon>Peniculida</taxon>
        <taxon>Parameciidae</taxon>
        <taxon>Paramecium</taxon>
    </lineage>
</organism>
<dbReference type="PROSITE" id="PS50011">
    <property type="entry name" value="PROTEIN_KINASE_DOM"/>
    <property type="match status" value="1"/>
</dbReference>
<evidence type="ECO:0008006" key="15">
    <source>
        <dbReference type="Google" id="ProtNLM"/>
    </source>
</evidence>
<dbReference type="InterPro" id="IPR002893">
    <property type="entry name" value="Znf_MYND"/>
</dbReference>
<dbReference type="EMBL" id="CT868285">
    <property type="protein sequence ID" value="CAK77842.1"/>
    <property type="molecule type" value="Genomic_DNA"/>
</dbReference>
<dbReference type="HOGENOM" id="CLU_000288_63_4_1"/>
<proteinExistence type="predicted"/>
<dbReference type="InterPro" id="IPR008271">
    <property type="entry name" value="Ser/Thr_kinase_AS"/>
</dbReference>
<keyword evidence="2" id="KW-0808">Transferase</keyword>
<evidence type="ECO:0000313" key="14">
    <source>
        <dbReference type="Proteomes" id="UP000000600"/>
    </source>
</evidence>
<dbReference type="GeneID" id="5031024"/>
<evidence type="ECO:0000256" key="4">
    <source>
        <dbReference type="ARBA" id="ARBA00022741"/>
    </source>
</evidence>
<dbReference type="PANTHER" id="PTHR24345">
    <property type="entry name" value="SERINE/THREONINE-PROTEIN KINASE PLK"/>
    <property type="match status" value="1"/>
</dbReference>
<dbReference type="SMART" id="SM00220">
    <property type="entry name" value="S_TKc"/>
    <property type="match status" value="1"/>
</dbReference>
<dbReference type="GO" id="GO:0008270">
    <property type="term" value="F:zinc ion binding"/>
    <property type="evidence" value="ECO:0007669"/>
    <property type="project" value="UniProtKB-KW"/>
</dbReference>
<dbReference type="PROSITE" id="PS50865">
    <property type="entry name" value="ZF_MYND_2"/>
    <property type="match status" value="1"/>
</dbReference>
<dbReference type="Proteomes" id="UP000000600">
    <property type="component" value="Unassembled WGS sequence"/>
</dbReference>
<evidence type="ECO:0000256" key="9">
    <source>
        <dbReference type="PROSITE-ProRule" id="PRU00134"/>
    </source>
</evidence>
<dbReference type="SUPFAM" id="SSF144232">
    <property type="entry name" value="HIT/MYND zinc finger-like"/>
    <property type="match status" value="1"/>
</dbReference>
<keyword evidence="1" id="KW-0723">Serine/threonine-protein kinase</keyword>